<evidence type="ECO:0000313" key="1">
    <source>
        <dbReference type="EMBL" id="ATQ41009.1"/>
    </source>
</evidence>
<accession>A0A2D2ASN0</accession>
<name>A0A2D2ASN0_9CAUL</name>
<dbReference type="InterPro" id="IPR023393">
    <property type="entry name" value="START-like_dom_sf"/>
</dbReference>
<dbReference type="InterPro" id="IPR019587">
    <property type="entry name" value="Polyketide_cyclase/dehydratase"/>
</dbReference>
<dbReference type="Gene3D" id="3.30.530.20">
    <property type="match status" value="1"/>
</dbReference>
<dbReference type="Pfam" id="PF10604">
    <property type="entry name" value="Polyketide_cyc2"/>
    <property type="match status" value="1"/>
</dbReference>
<reference evidence="1 2" key="1">
    <citation type="submission" date="2017-10" db="EMBL/GenBank/DDBJ databases">
        <title>Genome sequence of Caulobacter mirabilis FWC38.</title>
        <authorList>
            <person name="Fiebig A."/>
            <person name="Crosson S."/>
        </authorList>
    </citation>
    <scope>NUCLEOTIDE SEQUENCE [LARGE SCALE GENOMIC DNA]</scope>
    <source>
        <strain evidence="1 2">FWC 38</strain>
    </source>
</reference>
<dbReference type="AlphaFoldDB" id="A0A2D2ASN0"/>
<dbReference type="KEGG" id="cmb:CSW64_00605"/>
<keyword evidence="2" id="KW-1185">Reference proteome</keyword>
<dbReference type="SUPFAM" id="SSF55961">
    <property type="entry name" value="Bet v1-like"/>
    <property type="match status" value="1"/>
</dbReference>
<gene>
    <name evidence="1" type="ORF">CSW64_00605</name>
</gene>
<evidence type="ECO:0000313" key="2">
    <source>
        <dbReference type="Proteomes" id="UP000228945"/>
    </source>
</evidence>
<dbReference type="Proteomes" id="UP000228945">
    <property type="component" value="Chromosome"/>
</dbReference>
<protein>
    <submittedName>
        <fullName evidence="1">Cyclase</fullName>
    </submittedName>
</protein>
<proteinExistence type="predicted"/>
<sequence>MSAIAALTATAALPGGVVAEVRPDPSGASGVMHGSVQIAAPQKAVWDTLRDCARAGRMSPSVRSCRVVQTDPEGRWDVREMTVRWGVLTPSFRTVFRSDYDPAGRIRFQCVDGDIDCRGEWRLQATEDGGTRVAYDNRATSPFDLPAAIGRAAMRRDLARALKGLKQEAEARAR</sequence>
<dbReference type="OrthoDB" id="7185382at2"/>
<dbReference type="EMBL" id="CP024201">
    <property type="protein sequence ID" value="ATQ41009.1"/>
    <property type="molecule type" value="Genomic_DNA"/>
</dbReference>
<organism evidence="1 2">
    <name type="scientific">Caulobacter mirabilis</name>
    <dbReference type="NCBI Taxonomy" id="69666"/>
    <lineage>
        <taxon>Bacteria</taxon>
        <taxon>Pseudomonadati</taxon>
        <taxon>Pseudomonadota</taxon>
        <taxon>Alphaproteobacteria</taxon>
        <taxon>Caulobacterales</taxon>
        <taxon>Caulobacteraceae</taxon>
        <taxon>Caulobacter</taxon>
    </lineage>
</organism>
<dbReference type="RefSeq" id="WP_099620266.1">
    <property type="nucleotide sequence ID" value="NZ_CP024201.1"/>
</dbReference>